<sequence>MFRASAINKKCARLLNEVVKVNKIRLEVYTEFPRQPGLRIRLRSDSHPDFCYDGKNFTNYLYCIFLGKSLLEARQTKILEIELHAPSSPVELDSLKQLSACGQMVADVFSNYEIHLECPSEGPAKLFSQRASFYTPFISQVRRLVVERKLLKYFAGLAVDFLEVKSRFDTTNWDFGSLFNINAKTYQCYLFKLHHFCHGGFEIQPQTKEFYCNMDASVKTSDVMLKNILTSIETTMPNLNLLNLYFFVKPSSAHRDWTEKYTKMTNNIINTINFMAEHARFPIMIRGKIVVANRDRDLIVGLLQKEFPTMTKFLRYYNNIGMAYRCNDVYVNLNLPKY</sequence>
<dbReference type="Proteomes" id="UP000614601">
    <property type="component" value="Unassembled WGS sequence"/>
</dbReference>
<reference evidence="1" key="1">
    <citation type="submission" date="2020-09" db="EMBL/GenBank/DDBJ databases">
        <authorList>
            <person name="Kikuchi T."/>
        </authorList>
    </citation>
    <scope>NUCLEOTIDE SEQUENCE</scope>
    <source>
        <strain evidence="1">SH1</strain>
    </source>
</reference>
<evidence type="ECO:0000313" key="2">
    <source>
        <dbReference type="Proteomes" id="UP000614601"/>
    </source>
</evidence>
<name>A0A811K913_9BILA</name>
<proteinExistence type="predicted"/>
<keyword evidence="2" id="KW-1185">Reference proteome</keyword>
<protein>
    <submittedName>
        <fullName evidence="1">Uncharacterized protein</fullName>
    </submittedName>
</protein>
<organism evidence="1 2">
    <name type="scientific">Bursaphelenchus okinawaensis</name>
    <dbReference type="NCBI Taxonomy" id="465554"/>
    <lineage>
        <taxon>Eukaryota</taxon>
        <taxon>Metazoa</taxon>
        <taxon>Ecdysozoa</taxon>
        <taxon>Nematoda</taxon>
        <taxon>Chromadorea</taxon>
        <taxon>Rhabditida</taxon>
        <taxon>Tylenchina</taxon>
        <taxon>Tylenchomorpha</taxon>
        <taxon>Aphelenchoidea</taxon>
        <taxon>Aphelenchoididae</taxon>
        <taxon>Bursaphelenchus</taxon>
    </lineage>
</organism>
<dbReference type="EMBL" id="CAJFCW020000002">
    <property type="protein sequence ID" value="CAG9097005.1"/>
    <property type="molecule type" value="Genomic_DNA"/>
</dbReference>
<dbReference type="EMBL" id="CAJFDH010000002">
    <property type="protein sequence ID" value="CAD5212632.1"/>
    <property type="molecule type" value="Genomic_DNA"/>
</dbReference>
<dbReference type="Proteomes" id="UP000783686">
    <property type="component" value="Unassembled WGS sequence"/>
</dbReference>
<comment type="caution">
    <text evidence="1">The sequence shown here is derived from an EMBL/GenBank/DDBJ whole genome shotgun (WGS) entry which is preliminary data.</text>
</comment>
<gene>
    <name evidence="1" type="ORF">BOKJ2_LOCUS4433</name>
</gene>
<dbReference type="AlphaFoldDB" id="A0A811K913"/>
<evidence type="ECO:0000313" key="1">
    <source>
        <dbReference type="EMBL" id="CAD5212632.1"/>
    </source>
</evidence>
<accession>A0A811K913</accession>